<evidence type="ECO:0000313" key="2">
    <source>
        <dbReference type="EMBL" id="KML54527.1"/>
    </source>
</evidence>
<dbReference type="AlphaFoldDB" id="A0A0J5WV07"/>
<evidence type="ECO:0000256" key="1">
    <source>
        <dbReference type="SAM" id="SignalP"/>
    </source>
</evidence>
<keyword evidence="1" id="KW-0732">Signal</keyword>
<gene>
    <name evidence="2" type="ORF">VL15_21260</name>
</gene>
<organism evidence="2 3">
    <name type="scientific">Burkholderia cepacia</name>
    <name type="common">Pseudomonas cepacia</name>
    <dbReference type="NCBI Taxonomy" id="292"/>
    <lineage>
        <taxon>Bacteria</taxon>
        <taxon>Pseudomonadati</taxon>
        <taxon>Pseudomonadota</taxon>
        <taxon>Betaproteobacteria</taxon>
        <taxon>Burkholderiales</taxon>
        <taxon>Burkholderiaceae</taxon>
        <taxon>Burkholderia</taxon>
        <taxon>Burkholderia cepacia complex</taxon>
    </lineage>
</organism>
<evidence type="ECO:0000313" key="3">
    <source>
        <dbReference type="Proteomes" id="UP000036338"/>
    </source>
</evidence>
<dbReference type="PATRIC" id="fig|292.27.peg.4366"/>
<dbReference type="Pfam" id="PF13663">
    <property type="entry name" value="DUF4148"/>
    <property type="match status" value="1"/>
</dbReference>
<evidence type="ECO:0008006" key="4">
    <source>
        <dbReference type="Google" id="ProtNLM"/>
    </source>
</evidence>
<feature type="chain" id="PRO_5005266659" description="DUF4148 domain-containing protein" evidence="1">
    <location>
        <begin position="23"/>
        <end position="83"/>
    </location>
</feature>
<dbReference type="Proteomes" id="UP000036338">
    <property type="component" value="Unassembled WGS sequence"/>
</dbReference>
<dbReference type="EMBL" id="LDWR01000037">
    <property type="protein sequence ID" value="KML54527.1"/>
    <property type="molecule type" value="Genomic_DNA"/>
</dbReference>
<name>A0A0J5WV07_BURCE</name>
<sequence length="83" mass="8465">MKSLICFALAAAALTSATASFANTTSAPLTRAEVIADLVRLEQAGYQPAAGDDPHYPDDIQAAEARVAAQAAAQQHGAVQAGR</sequence>
<dbReference type="InterPro" id="IPR025421">
    <property type="entry name" value="DUF4148"/>
</dbReference>
<feature type="signal peptide" evidence="1">
    <location>
        <begin position="1"/>
        <end position="22"/>
    </location>
</feature>
<reference evidence="2 3" key="1">
    <citation type="submission" date="2015-05" db="EMBL/GenBank/DDBJ databases">
        <title>Draft genome of Burkholderia cepacia LK29.</title>
        <authorList>
            <person name="Chan X.Y."/>
        </authorList>
    </citation>
    <scope>NUCLEOTIDE SEQUENCE [LARGE SCALE GENOMIC DNA]</scope>
    <source>
        <strain evidence="2 3">LK29</strain>
    </source>
</reference>
<accession>A0A0J5WV07</accession>
<protein>
    <recommendedName>
        <fullName evidence="4">DUF4148 domain-containing protein</fullName>
    </recommendedName>
</protein>
<comment type="caution">
    <text evidence="2">The sequence shown here is derived from an EMBL/GenBank/DDBJ whole genome shotgun (WGS) entry which is preliminary data.</text>
</comment>
<proteinExistence type="predicted"/>